<organism evidence="2 3">
    <name type="scientific">Methylophaga lonarensis MPL</name>
    <dbReference type="NCBI Taxonomy" id="1286106"/>
    <lineage>
        <taxon>Bacteria</taxon>
        <taxon>Pseudomonadati</taxon>
        <taxon>Pseudomonadota</taxon>
        <taxon>Gammaproteobacteria</taxon>
        <taxon>Thiotrichales</taxon>
        <taxon>Piscirickettsiaceae</taxon>
        <taxon>Methylophaga</taxon>
    </lineage>
</organism>
<dbReference type="EMBL" id="APHR01000029">
    <property type="protein sequence ID" value="EMR13237.1"/>
    <property type="molecule type" value="Genomic_DNA"/>
</dbReference>
<reference evidence="2 3" key="1">
    <citation type="journal article" date="2013" name="Genome Announc.">
        <title>Draft Genome Sequence of Methylophaga lonarensis MPLT, a Haloalkaliphilic (Non-Methane-Utilizing) Methylotroph.</title>
        <authorList>
            <person name="Shetty S.A."/>
            <person name="Marathe N.P."/>
            <person name="Munot H."/>
            <person name="Antony C.P."/>
            <person name="Dhotre D.P."/>
            <person name="Murrell J.C."/>
            <person name="Shouche Y.S."/>
        </authorList>
    </citation>
    <scope>NUCLEOTIDE SEQUENCE [LARGE SCALE GENOMIC DNA]</scope>
    <source>
        <strain evidence="2 3">MPL</strain>
    </source>
</reference>
<dbReference type="STRING" id="1286106.MPL1_06064"/>
<dbReference type="eggNOG" id="ENOG502ZSF9">
    <property type="taxonomic scope" value="Bacteria"/>
</dbReference>
<keyword evidence="1" id="KW-0472">Membrane</keyword>
<proteinExistence type="predicted"/>
<keyword evidence="1" id="KW-0812">Transmembrane</keyword>
<gene>
    <name evidence="2" type="ORF">MPL1_06064</name>
</gene>
<feature type="transmembrane region" description="Helical" evidence="1">
    <location>
        <begin position="152"/>
        <end position="174"/>
    </location>
</feature>
<name>M7P1A6_9GAMM</name>
<accession>M7P1A6</accession>
<dbReference type="AlphaFoldDB" id="M7P1A6"/>
<evidence type="ECO:0000313" key="2">
    <source>
        <dbReference type="EMBL" id="EMR13237.1"/>
    </source>
</evidence>
<evidence type="ECO:0000256" key="1">
    <source>
        <dbReference type="SAM" id="Phobius"/>
    </source>
</evidence>
<dbReference type="PATRIC" id="fig|1286106.3.peg.1222"/>
<evidence type="ECO:0008006" key="4">
    <source>
        <dbReference type="Google" id="ProtNLM"/>
    </source>
</evidence>
<keyword evidence="3" id="KW-1185">Reference proteome</keyword>
<sequence length="175" mass="19025">MMPIMKIIRTLTDICLLRAGPEDLPASPVLFRTLLALYFVVGLVVNQLQSKLHDSVLLTGIELLVMMMVVAILLHFRRLNTRYQQTISAMAGTGVLFGIVAWPLLSVIAGSEADFDVSPVVMTLLAMLMIWSLLVTAHIFRRALDIGPGQAAVITIAYTITMLIVAAMVMSGIAS</sequence>
<comment type="caution">
    <text evidence="2">The sequence shown here is derived from an EMBL/GenBank/DDBJ whole genome shotgun (WGS) entry which is preliminary data.</text>
</comment>
<evidence type="ECO:0000313" key="3">
    <source>
        <dbReference type="Proteomes" id="UP000012019"/>
    </source>
</evidence>
<feature type="transmembrane region" description="Helical" evidence="1">
    <location>
        <begin position="88"/>
        <end position="108"/>
    </location>
</feature>
<dbReference type="Proteomes" id="UP000012019">
    <property type="component" value="Unassembled WGS sequence"/>
</dbReference>
<feature type="transmembrane region" description="Helical" evidence="1">
    <location>
        <begin position="120"/>
        <end position="140"/>
    </location>
</feature>
<feature type="transmembrane region" description="Helical" evidence="1">
    <location>
        <begin position="55"/>
        <end position="76"/>
    </location>
</feature>
<feature type="transmembrane region" description="Helical" evidence="1">
    <location>
        <begin position="29"/>
        <end position="49"/>
    </location>
</feature>
<keyword evidence="1" id="KW-1133">Transmembrane helix</keyword>
<protein>
    <recommendedName>
        <fullName evidence="4">Yip1 domain-containing protein</fullName>
    </recommendedName>
</protein>